<dbReference type="OrthoDB" id="239712at2"/>
<reference evidence="3" key="1">
    <citation type="submission" date="2017-02" db="EMBL/GenBank/DDBJ databases">
        <title>Comparative genomics and description of representatives of a novel lineage of planctomycetes thriving in anoxic sediments.</title>
        <authorList>
            <person name="Spring S."/>
            <person name="Bunk B."/>
            <person name="Sproer C."/>
        </authorList>
    </citation>
    <scope>NUCLEOTIDE SEQUENCE [LARGE SCALE GENOMIC DNA]</scope>
    <source>
        <strain evidence="3">SM-Chi-D1</strain>
    </source>
</reference>
<evidence type="ECO:0000313" key="3">
    <source>
        <dbReference type="Proteomes" id="UP000188181"/>
    </source>
</evidence>
<dbReference type="KEGG" id="pbas:SMSP2_00526"/>
<keyword evidence="1" id="KW-0812">Transmembrane</keyword>
<dbReference type="InterPro" id="IPR045584">
    <property type="entry name" value="Pilin-like"/>
</dbReference>
<keyword evidence="1" id="KW-0472">Membrane</keyword>
<dbReference type="EMBL" id="CP019646">
    <property type="protein sequence ID" value="AQQ70183.1"/>
    <property type="molecule type" value="Genomic_DNA"/>
</dbReference>
<dbReference type="AlphaFoldDB" id="A0A1Q2MBT8"/>
<sequence length="331" mass="36602">MKTVISQRTKPPLLSAGFTLIELLVVISIIALLMGIMMPALSRARAIAQSAVCKSNLRQSGIALATYTASNKDWLPGPNTSGGNIARNEATPKELASKTSPVQNCDWISPLLGNEFGLPTDTEERIIELCTNTFVCPSNKAKYDYEYPGGFINKVDVTSLKVFSYSSPTAFHAYSFRNTGKPVTDAEIRNAATVAPGYVPKMTKIGSAQRKIFVLEGTRYLRETGGVYQASLNNIRYQNDGGNYMVWGPATQFPGDPFVIGTPANLELTDTARKYAYRHNDGFNTAFFDGHVESLSWQESLDIRMYWPRGSRVMRANFTYDPNDRNGMTIK</sequence>
<keyword evidence="3" id="KW-1185">Reference proteome</keyword>
<dbReference type="NCBIfam" id="TIGR04294">
    <property type="entry name" value="pre_pil_HX9DG"/>
    <property type="match status" value="1"/>
</dbReference>
<dbReference type="PANTHER" id="PTHR30093">
    <property type="entry name" value="GENERAL SECRETION PATHWAY PROTEIN G"/>
    <property type="match status" value="1"/>
</dbReference>
<dbReference type="STRING" id="1851148.SMSP2_00526"/>
<evidence type="ECO:0000313" key="2">
    <source>
        <dbReference type="EMBL" id="AQQ70183.1"/>
    </source>
</evidence>
<dbReference type="NCBIfam" id="TIGR02532">
    <property type="entry name" value="IV_pilin_GFxxxE"/>
    <property type="match status" value="1"/>
</dbReference>
<gene>
    <name evidence="2" type="ORF">SMSP2_00526</name>
</gene>
<dbReference type="PROSITE" id="PS00409">
    <property type="entry name" value="PROKAR_NTER_METHYL"/>
    <property type="match status" value="1"/>
</dbReference>
<protein>
    <submittedName>
        <fullName evidence="2">Type II secretion system protein G</fullName>
    </submittedName>
</protein>
<dbReference type="Pfam" id="PF07963">
    <property type="entry name" value="N_methyl"/>
    <property type="match status" value="1"/>
</dbReference>
<dbReference type="Gene3D" id="3.30.700.10">
    <property type="entry name" value="Glycoprotein, Type 4 Pilin"/>
    <property type="match status" value="1"/>
</dbReference>
<feature type="transmembrane region" description="Helical" evidence="1">
    <location>
        <begin position="12"/>
        <end position="38"/>
    </location>
</feature>
<dbReference type="SUPFAM" id="SSF54523">
    <property type="entry name" value="Pili subunits"/>
    <property type="match status" value="1"/>
</dbReference>
<accession>A0A1Q2MBT8</accession>
<proteinExistence type="predicted"/>
<dbReference type="InterPro" id="IPR012902">
    <property type="entry name" value="N_methyl_site"/>
</dbReference>
<dbReference type="PANTHER" id="PTHR30093:SF2">
    <property type="entry name" value="TYPE II SECRETION SYSTEM PROTEIN H"/>
    <property type="match status" value="1"/>
</dbReference>
<name>A0A1Q2MBT8_9BACT</name>
<evidence type="ECO:0000256" key="1">
    <source>
        <dbReference type="SAM" id="Phobius"/>
    </source>
</evidence>
<dbReference type="RefSeq" id="WP_146684794.1">
    <property type="nucleotide sequence ID" value="NZ_CP019646.1"/>
</dbReference>
<organism evidence="2 3">
    <name type="scientific">Limihaloglobus sulfuriphilus</name>
    <dbReference type="NCBI Taxonomy" id="1851148"/>
    <lineage>
        <taxon>Bacteria</taxon>
        <taxon>Pseudomonadati</taxon>
        <taxon>Planctomycetota</taxon>
        <taxon>Phycisphaerae</taxon>
        <taxon>Sedimentisphaerales</taxon>
        <taxon>Sedimentisphaeraceae</taxon>
        <taxon>Limihaloglobus</taxon>
    </lineage>
</organism>
<dbReference type="Proteomes" id="UP000188181">
    <property type="component" value="Chromosome"/>
</dbReference>
<dbReference type="InterPro" id="IPR027558">
    <property type="entry name" value="Pre_pil_HX9DG_C"/>
</dbReference>
<keyword evidence="1" id="KW-1133">Transmembrane helix</keyword>